<dbReference type="RefSeq" id="WP_240591148.1">
    <property type="nucleotide sequence ID" value="NZ_JAKUDL010000003.1"/>
</dbReference>
<sequence>MTQAFAPFSFDNSFVRDMQGFYEPWQGARVPNPAMVCFNLQLADALGMDMSLAADERLAAFFAGMLTAKGSEPVALIYAGHQFGGFSPRLGDGRALLLGEVVDSNGKRWDIHLKGSGRTNFSRGGDGKAVLGPVLREYLMGEAMFALGIPTTRALAAVSTGEDVYRDGIKPGAVLARVAASHIRVGTFEYFAARGEHDALAQLVDYSLQRHYPKVAGIAGDESPALTLLKAVSRAQAQLVAKWMGVGFIHGVMNTDNVTISGETIDYGPCAFMDRYDARTVFSSIDHEGRYAYGNQPGIARWNMARFAEALLPLLAEDESEGLAQAQAVLDGYAEVYTDAWLAVFAAKFGLREVKEGDLDLFMDFLKLLGELNLDFTQAFRALGYSIEPGDEASANGITTLASATGIDISALGGWLGRWRARQDQSGADTATMMAQQNPLYIPRNHLLQAALDSAESGDMQPFEQLLQRVTRPYTEVEGKAQYAQPAPADFGPFRTFCGT</sequence>
<feature type="binding site" evidence="8">
    <location>
        <position position="94"/>
    </location>
    <ligand>
        <name>ATP</name>
        <dbReference type="ChEBI" id="CHEBI:30616"/>
    </ligand>
</feature>
<keyword evidence="2 8" id="KW-0808">Transferase</keyword>
<dbReference type="InterPro" id="IPR003846">
    <property type="entry name" value="SelO"/>
</dbReference>
<keyword evidence="7 8" id="KW-0460">Magnesium</keyword>
<feature type="binding site" evidence="8">
    <location>
        <position position="266"/>
    </location>
    <ligand>
        <name>Mg(2+)</name>
        <dbReference type="ChEBI" id="CHEBI:18420"/>
    </ligand>
</feature>
<gene>
    <name evidence="8" type="primary">ydiU</name>
    <name evidence="8" type="synonym">selO</name>
    <name evidence="9" type="ORF">MJ923_11155</name>
</gene>
<keyword evidence="6 8" id="KW-0067">ATP-binding</keyword>
<feature type="binding site" evidence="8">
    <location>
        <position position="257"/>
    </location>
    <ligand>
        <name>Mg(2+)</name>
        <dbReference type="ChEBI" id="CHEBI:18420"/>
    </ligand>
</feature>
<evidence type="ECO:0000256" key="5">
    <source>
        <dbReference type="ARBA" id="ARBA00022741"/>
    </source>
</evidence>
<dbReference type="GO" id="GO:0070733">
    <property type="term" value="F:AMPylase activity"/>
    <property type="evidence" value="ECO:0007669"/>
    <property type="project" value="UniProtKB-EC"/>
</dbReference>
<feature type="active site" description="Proton acceptor" evidence="8">
    <location>
        <position position="256"/>
    </location>
</feature>
<evidence type="ECO:0000256" key="6">
    <source>
        <dbReference type="ARBA" id="ARBA00022840"/>
    </source>
</evidence>
<dbReference type="PANTHER" id="PTHR32057:SF14">
    <property type="entry name" value="PROTEIN ADENYLYLTRANSFERASE SELO, MITOCHONDRIAL"/>
    <property type="match status" value="1"/>
</dbReference>
<feature type="binding site" evidence="8">
    <location>
        <position position="126"/>
    </location>
    <ligand>
        <name>ATP</name>
        <dbReference type="ChEBI" id="CHEBI:30616"/>
    </ligand>
</feature>
<dbReference type="EC" id="2.7.7.108" evidence="8"/>
<keyword evidence="8" id="KW-0464">Manganese</keyword>
<dbReference type="GO" id="GO:0005524">
    <property type="term" value="F:ATP binding"/>
    <property type="evidence" value="ECO:0007669"/>
    <property type="project" value="UniProtKB-UniRule"/>
</dbReference>
<comment type="function">
    <text evidence="8">Nucleotidyltransferase involved in the post-translational modification of proteins. It can catalyze the addition of adenosine monophosphate (AMP) or uridine monophosphate (UMP) to a protein, resulting in modifications known as AMPylation and UMPylation.</text>
</comment>
<keyword evidence="10" id="KW-1185">Reference proteome</keyword>
<dbReference type="GO" id="GO:0030145">
    <property type="term" value="F:manganese ion binding"/>
    <property type="evidence" value="ECO:0007669"/>
    <property type="project" value="UniProtKB-UniRule"/>
</dbReference>
<comment type="cofactor">
    <cofactor evidence="8">
        <name>Mg(2+)</name>
        <dbReference type="ChEBI" id="CHEBI:18420"/>
    </cofactor>
    <cofactor evidence="8">
        <name>Mn(2+)</name>
        <dbReference type="ChEBI" id="CHEBI:29035"/>
    </cofactor>
</comment>
<comment type="catalytic activity">
    <reaction evidence="8">
        <text>L-seryl-[protein] + ATP = 3-O-(5'-adenylyl)-L-seryl-[protein] + diphosphate</text>
        <dbReference type="Rhea" id="RHEA:58120"/>
        <dbReference type="Rhea" id="RHEA-COMP:9863"/>
        <dbReference type="Rhea" id="RHEA-COMP:15073"/>
        <dbReference type="ChEBI" id="CHEBI:29999"/>
        <dbReference type="ChEBI" id="CHEBI:30616"/>
        <dbReference type="ChEBI" id="CHEBI:33019"/>
        <dbReference type="ChEBI" id="CHEBI:142516"/>
        <dbReference type="EC" id="2.7.7.108"/>
    </reaction>
</comment>
<evidence type="ECO:0000313" key="9">
    <source>
        <dbReference type="EMBL" id="MCH4294861.1"/>
    </source>
</evidence>
<name>A0AAJ1F084_9GAMM</name>
<comment type="catalytic activity">
    <reaction evidence="8">
        <text>L-seryl-[protein] + UTP = O-(5'-uridylyl)-L-seryl-[protein] + diphosphate</text>
        <dbReference type="Rhea" id="RHEA:64604"/>
        <dbReference type="Rhea" id="RHEA-COMP:9863"/>
        <dbReference type="Rhea" id="RHEA-COMP:16635"/>
        <dbReference type="ChEBI" id="CHEBI:29999"/>
        <dbReference type="ChEBI" id="CHEBI:33019"/>
        <dbReference type="ChEBI" id="CHEBI:46398"/>
        <dbReference type="ChEBI" id="CHEBI:156051"/>
    </reaction>
</comment>
<dbReference type="Pfam" id="PF02696">
    <property type="entry name" value="SelO"/>
    <property type="match status" value="1"/>
</dbReference>
<dbReference type="EC" id="2.7.7.-" evidence="8"/>
<evidence type="ECO:0000256" key="1">
    <source>
        <dbReference type="ARBA" id="ARBA00009747"/>
    </source>
</evidence>
<protein>
    <recommendedName>
        <fullName evidence="8">Protein nucleotidyltransferase YdiU</fullName>
        <ecNumber evidence="8">2.7.7.-</ecNumber>
    </recommendedName>
    <alternativeName>
        <fullName evidence="8">Protein adenylyltransferase YdiU</fullName>
        <ecNumber evidence="8">2.7.7.108</ecNumber>
    </alternativeName>
    <alternativeName>
        <fullName evidence="8">Protein uridylyltransferase YdiU</fullName>
        <ecNumber evidence="8">2.7.7.-</ecNumber>
    </alternativeName>
</protein>
<evidence type="ECO:0000256" key="3">
    <source>
        <dbReference type="ARBA" id="ARBA00022695"/>
    </source>
</evidence>
<evidence type="ECO:0000313" key="10">
    <source>
        <dbReference type="Proteomes" id="UP001297581"/>
    </source>
</evidence>
<keyword evidence="3 8" id="KW-0548">Nucleotidyltransferase</keyword>
<comment type="catalytic activity">
    <reaction evidence="8">
        <text>L-tyrosyl-[protein] + UTP = O-(5'-uridylyl)-L-tyrosyl-[protein] + diphosphate</text>
        <dbReference type="Rhea" id="RHEA:83887"/>
        <dbReference type="Rhea" id="RHEA-COMP:10136"/>
        <dbReference type="Rhea" id="RHEA-COMP:20238"/>
        <dbReference type="ChEBI" id="CHEBI:33019"/>
        <dbReference type="ChEBI" id="CHEBI:46398"/>
        <dbReference type="ChEBI" id="CHEBI:46858"/>
        <dbReference type="ChEBI" id="CHEBI:90602"/>
    </reaction>
</comment>
<feature type="binding site" evidence="8">
    <location>
        <position position="184"/>
    </location>
    <ligand>
        <name>ATP</name>
        <dbReference type="ChEBI" id="CHEBI:30616"/>
    </ligand>
</feature>
<evidence type="ECO:0000256" key="7">
    <source>
        <dbReference type="ARBA" id="ARBA00022842"/>
    </source>
</evidence>
<evidence type="ECO:0000256" key="4">
    <source>
        <dbReference type="ARBA" id="ARBA00022723"/>
    </source>
</evidence>
<keyword evidence="5 8" id="KW-0547">Nucleotide-binding</keyword>
<feature type="binding site" evidence="8">
    <location>
        <position position="93"/>
    </location>
    <ligand>
        <name>ATP</name>
        <dbReference type="ChEBI" id="CHEBI:30616"/>
    </ligand>
</feature>
<feature type="binding site" evidence="8">
    <location>
        <position position="114"/>
    </location>
    <ligand>
        <name>ATP</name>
        <dbReference type="ChEBI" id="CHEBI:30616"/>
    </ligand>
</feature>
<comment type="catalytic activity">
    <reaction evidence="8">
        <text>L-histidyl-[protein] + UTP = N(tele)-(5'-uridylyl)-L-histidyl-[protein] + diphosphate</text>
        <dbReference type="Rhea" id="RHEA:83891"/>
        <dbReference type="Rhea" id="RHEA-COMP:9745"/>
        <dbReference type="Rhea" id="RHEA-COMP:20239"/>
        <dbReference type="ChEBI" id="CHEBI:29979"/>
        <dbReference type="ChEBI" id="CHEBI:33019"/>
        <dbReference type="ChEBI" id="CHEBI:46398"/>
        <dbReference type="ChEBI" id="CHEBI:233474"/>
    </reaction>
</comment>
<feature type="binding site" evidence="8">
    <location>
        <position position="177"/>
    </location>
    <ligand>
        <name>ATP</name>
        <dbReference type="ChEBI" id="CHEBI:30616"/>
    </ligand>
</feature>
<organism evidence="9 10">
    <name type="scientific">Shewanella zhuhaiensis</name>
    <dbReference type="NCBI Taxonomy" id="2919576"/>
    <lineage>
        <taxon>Bacteria</taxon>
        <taxon>Pseudomonadati</taxon>
        <taxon>Pseudomonadota</taxon>
        <taxon>Gammaproteobacteria</taxon>
        <taxon>Alteromonadales</taxon>
        <taxon>Shewanellaceae</taxon>
        <taxon>Shewanella</taxon>
    </lineage>
</organism>
<dbReference type="EMBL" id="JAKUDL010000003">
    <property type="protein sequence ID" value="MCH4294861.1"/>
    <property type="molecule type" value="Genomic_DNA"/>
</dbReference>
<comment type="catalytic activity">
    <reaction evidence="8">
        <text>L-tyrosyl-[protein] + ATP = O-(5'-adenylyl)-L-tyrosyl-[protein] + diphosphate</text>
        <dbReference type="Rhea" id="RHEA:54288"/>
        <dbReference type="Rhea" id="RHEA-COMP:10136"/>
        <dbReference type="Rhea" id="RHEA-COMP:13846"/>
        <dbReference type="ChEBI" id="CHEBI:30616"/>
        <dbReference type="ChEBI" id="CHEBI:33019"/>
        <dbReference type="ChEBI" id="CHEBI:46858"/>
        <dbReference type="ChEBI" id="CHEBI:83624"/>
        <dbReference type="EC" id="2.7.7.108"/>
    </reaction>
</comment>
<dbReference type="Proteomes" id="UP001297581">
    <property type="component" value="Unassembled WGS sequence"/>
</dbReference>
<comment type="caution">
    <text evidence="9">The sequence shown here is derived from an EMBL/GenBank/DDBJ whole genome shotgun (WGS) entry which is preliminary data.</text>
</comment>
<proteinExistence type="inferred from homology"/>
<evidence type="ECO:0000256" key="2">
    <source>
        <dbReference type="ARBA" id="ARBA00022679"/>
    </source>
</evidence>
<comment type="similarity">
    <text evidence="1 8">Belongs to the SELO family.</text>
</comment>
<dbReference type="NCBIfam" id="NF000658">
    <property type="entry name" value="PRK00029.1"/>
    <property type="match status" value="1"/>
</dbReference>
<dbReference type="AlphaFoldDB" id="A0AAJ1F084"/>
<dbReference type="PANTHER" id="PTHR32057">
    <property type="entry name" value="PROTEIN ADENYLYLTRANSFERASE SELO, MITOCHONDRIAL"/>
    <property type="match status" value="1"/>
</dbReference>
<comment type="catalytic activity">
    <reaction evidence="8">
        <text>L-threonyl-[protein] + ATP = 3-O-(5'-adenylyl)-L-threonyl-[protein] + diphosphate</text>
        <dbReference type="Rhea" id="RHEA:54292"/>
        <dbReference type="Rhea" id="RHEA-COMP:11060"/>
        <dbReference type="Rhea" id="RHEA-COMP:13847"/>
        <dbReference type="ChEBI" id="CHEBI:30013"/>
        <dbReference type="ChEBI" id="CHEBI:30616"/>
        <dbReference type="ChEBI" id="CHEBI:33019"/>
        <dbReference type="ChEBI" id="CHEBI:138113"/>
        <dbReference type="EC" id="2.7.7.108"/>
    </reaction>
</comment>
<dbReference type="GO" id="GO:0000287">
    <property type="term" value="F:magnesium ion binding"/>
    <property type="evidence" value="ECO:0007669"/>
    <property type="project" value="UniProtKB-UniRule"/>
</dbReference>
<dbReference type="HAMAP" id="MF_00692">
    <property type="entry name" value="SelO"/>
    <property type="match status" value="1"/>
</dbReference>
<feature type="binding site" evidence="8">
    <location>
        <position position="266"/>
    </location>
    <ligand>
        <name>ATP</name>
        <dbReference type="ChEBI" id="CHEBI:30616"/>
    </ligand>
</feature>
<reference evidence="9 10" key="1">
    <citation type="submission" date="2022-02" db="EMBL/GenBank/DDBJ databases">
        <title>The genome sequence of Shewanella sp. 3B26.</title>
        <authorList>
            <person name="Du J."/>
        </authorList>
    </citation>
    <scope>NUCLEOTIDE SEQUENCE [LARGE SCALE GENOMIC DNA]</scope>
    <source>
        <strain evidence="9 10">3B26</strain>
    </source>
</reference>
<accession>A0AAJ1F084</accession>
<feature type="binding site" evidence="8">
    <location>
        <position position="91"/>
    </location>
    <ligand>
        <name>ATP</name>
        <dbReference type="ChEBI" id="CHEBI:30616"/>
    </ligand>
</feature>
<feature type="binding site" evidence="8">
    <location>
        <position position="127"/>
    </location>
    <ligand>
        <name>ATP</name>
        <dbReference type="ChEBI" id="CHEBI:30616"/>
    </ligand>
</feature>
<keyword evidence="4 8" id="KW-0479">Metal-binding</keyword>
<evidence type="ECO:0000256" key="8">
    <source>
        <dbReference type="HAMAP-Rule" id="MF_00692"/>
    </source>
</evidence>